<reference evidence="2 3" key="1">
    <citation type="submission" date="2017-02" db="EMBL/GenBank/DDBJ databases">
        <authorList>
            <person name="Peterson S.W."/>
        </authorList>
    </citation>
    <scope>NUCLEOTIDE SEQUENCE [LARGE SCALE GENOMIC DNA]</scope>
    <source>
        <strain evidence="2 3">DSM 18108</strain>
    </source>
</reference>
<evidence type="ECO:0000313" key="3">
    <source>
        <dbReference type="Proteomes" id="UP000190166"/>
    </source>
</evidence>
<dbReference type="STRING" id="393003.SAMN05660461_1590"/>
<protein>
    <recommendedName>
        <fullName evidence="4">DUF5074 domain-containing protein</fullName>
    </recommendedName>
</protein>
<evidence type="ECO:0000313" key="2">
    <source>
        <dbReference type="EMBL" id="SKC99765.1"/>
    </source>
</evidence>
<sequence length="376" mass="39643">MKKQLLSFLSAALMLFVASCQKDDALQPLERQRTNEAGTGGVTASLIAGKYGNGFFIANEGWFGHGTGDLHFYSYSGDSLVTNIYHAENPTGALGGPSNTLQYATVFNGKMYIVVKAGGPLVVTDAGSLVETGRITTLPGNDGHAFIGVDATRGLLSASDGVYPITLPSLAVGAKVTGVAGYTGDMLKAGSYIFVLSQTDGIVALNSTTYAVVKKFGAANLAFAAGKDGGVYATNSDSLIRIDPATLVRTAVKLPFTVPSPWGAWRHAAITASTTENAVYIVRNNGFAGGTQLYRYIIGNTASLASPFITLPSGQYFYGAGAAYNKDKNELVMTTLNGSFTGDVNRVLMYDATTATLKKTLTYNGWYFPAMPVFHE</sequence>
<dbReference type="InterPro" id="IPR031815">
    <property type="entry name" value="DUF5074"/>
</dbReference>
<dbReference type="InterPro" id="IPR011048">
    <property type="entry name" value="Haem_d1_sf"/>
</dbReference>
<evidence type="ECO:0008006" key="4">
    <source>
        <dbReference type="Google" id="ProtNLM"/>
    </source>
</evidence>
<dbReference type="Gene3D" id="2.130.10.10">
    <property type="entry name" value="YVTN repeat-like/Quinoprotein amine dehydrogenase"/>
    <property type="match status" value="1"/>
</dbReference>
<proteinExistence type="predicted"/>
<evidence type="ECO:0000256" key="1">
    <source>
        <dbReference type="SAM" id="SignalP"/>
    </source>
</evidence>
<gene>
    <name evidence="2" type="ORF">SAMN05660461_1590</name>
</gene>
<name>A0A1T5NH46_9BACT</name>
<feature type="signal peptide" evidence="1">
    <location>
        <begin position="1"/>
        <end position="22"/>
    </location>
</feature>
<dbReference type="Proteomes" id="UP000190166">
    <property type="component" value="Unassembled WGS sequence"/>
</dbReference>
<dbReference type="InterPro" id="IPR015943">
    <property type="entry name" value="WD40/YVTN_repeat-like_dom_sf"/>
</dbReference>
<accession>A0A1T5NH46</accession>
<dbReference type="RefSeq" id="WP_079468847.1">
    <property type="nucleotide sequence ID" value="NZ_FUZZ01000001.1"/>
</dbReference>
<keyword evidence="1" id="KW-0732">Signal</keyword>
<dbReference type="Pfam" id="PF16819">
    <property type="entry name" value="DUF5074"/>
    <property type="match status" value="1"/>
</dbReference>
<organism evidence="2 3">
    <name type="scientific">Chitinophaga ginsengisegetis</name>
    <dbReference type="NCBI Taxonomy" id="393003"/>
    <lineage>
        <taxon>Bacteria</taxon>
        <taxon>Pseudomonadati</taxon>
        <taxon>Bacteroidota</taxon>
        <taxon>Chitinophagia</taxon>
        <taxon>Chitinophagales</taxon>
        <taxon>Chitinophagaceae</taxon>
        <taxon>Chitinophaga</taxon>
    </lineage>
</organism>
<dbReference type="PROSITE" id="PS51257">
    <property type="entry name" value="PROKAR_LIPOPROTEIN"/>
    <property type="match status" value="1"/>
</dbReference>
<feature type="chain" id="PRO_5012165461" description="DUF5074 domain-containing protein" evidence="1">
    <location>
        <begin position="23"/>
        <end position="376"/>
    </location>
</feature>
<dbReference type="SUPFAM" id="SSF51004">
    <property type="entry name" value="C-terminal (heme d1) domain of cytochrome cd1-nitrite reductase"/>
    <property type="match status" value="1"/>
</dbReference>
<keyword evidence="3" id="KW-1185">Reference proteome</keyword>
<dbReference type="EMBL" id="FUZZ01000001">
    <property type="protein sequence ID" value="SKC99765.1"/>
    <property type="molecule type" value="Genomic_DNA"/>
</dbReference>
<dbReference type="AlphaFoldDB" id="A0A1T5NH46"/>